<feature type="transmembrane region" description="Helical" evidence="2">
    <location>
        <begin position="12"/>
        <end position="34"/>
    </location>
</feature>
<dbReference type="Gene3D" id="3.30.70.1430">
    <property type="entry name" value="Multidrug efflux transporter AcrB pore domain"/>
    <property type="match status" value="2"/>
</dbReference>
<dbReference type="EMBL" id="CM001377">
    <property type="protein sequence ID" value="EHM09542.1"/>
    <property type="molecule type" value="Genomic_DNA"/>
</dbReference>
<sequence length="1024" mass="111161">MRLWEFSVRRPVTVTMISLGLIIFGLMALSSMGVQLIPDVDFPVVTVSTSMTGASAKVMDNDVADVIEDKLSSISGIENISSSSYQGRSITVVEFELGRDVDKAAADVRDKVNLAMGSLPSEADTPVVQKFSIGDRAIVTMAVTGANPRELSRFADKVVKPRIQALEGVGEVGTPGLRSREIRVWLDPAKLEARNLMVKDVIDAFKAKHVELPAGNIKNSREDLQIRLIGEYSSVEDLASMPIKVSQGAVVRLSDVARVEDGMEEKESAAIYNGKDTVFITVKKQRGANEVAVSRRVKAAMEELQREAPRGVKLILISDSSDYIMRSIKGVFSDVFQAVLLCSLVMFLFLKTLRATGIAVISIPVCLISSFLIMKWLGLSINNLTMMGITLAVGMVVDATTVVLENIHRHIEGGMKVLDASIKGTQEVAFSVIGGATTTVAVFAPIAFMGGIVGRFFYHFGITVVLTITMSLLVSLTLTPLLCSVILKGEPKGGRIASAFNRGFQRMEEAYRRGLFWAVGHRKTVILAAAALFIFGLVIASQIGKGFFPSDDRGSFSMDLTMPEGTSLERTQEVMTRLDSIIRKNPYVKYTYGDVGSGMGGESNKGSISVELVPIKDRPPIEQVMEQVRTSLSSFKEGTLSFSQEGRSGVTMVLVGSTPERLYQIAQEMKEKLEATGKITDFNTDIRLNKPQLEVTVNRTMADQLDLSVKDLAQEIQAYFGGVKAGVFKDEGFRYDIRLMADPSLRRSVEDLERVAVRYNGGTVRIPGLVKVQKVLSPNVINRYSRRTSLEISVNPAPGVSTGEVMTLMEQAFKSSARGSEGVQILPTGRSKTQREDFKRLFVALGIAIALVYVVMAIQFESFLHPFTVMFSLPLLTPGAFGMLALMGNELDMMSFMGIILLVGIVVNNGIILVDFINQEREKGFPKVAAVLTSGPLRLRPILMTALSTLVGSIPTALKLSEGAGFRQSMAVAVVGGRLHVHAPHPVRGARGLPGAGRHEGQAQGPKARPVHESREDESGQPGG</sequence>
<dbReference type="AlphaFoldDB" id="H0UPJ5"/>
<feature type="transmembrane region" description="Helical" evidence="2">
    <location>
        <begin position="331"/>
        <end position="350"/>
    </location>
</feature>
<dbReference type="PANTHER" id="PTHR32063:SF0">
    <property type="entry name" value="SWARMING MOTILITY PROTEIN SWRC"/>
    <property type="match status" value="1"/>
</dbReference>
<dbReference type="Gene3D" id="3.30.70.1440">
    <property type="entry name" value="Multidrug efflux transporter AcrB pore domain"/>
    <property type="match status" value="1"/>
</dbReference>
<dbReference type="GO" id="GO:0042910">
    <property type="term" value="F:xenobiotic transmembrane transporter activity"/>
    <property type="evidence" value="ECO:0007669"/>
    <property type="project" value="TreeGrafter"/>
</dbReference>
<organism evidence="3 4">
    <name type="scientific">Thermanaerovibrio velox DSM 12556</name>
    <dbReference type="NCBI Taxonomy" id="926567"/>
    <lineage>
        <taxon>Bacteria</taxon>
        <taxon>Thermotogati</taxon>
        <taxon>Synergistota</taxon>
        <taxon>Synergistia</taxon>
        <taxon>Synergistales</taxon>
        <taxon>Synergistaceae</taxon>
        <taxon>Thermanaerovibrio</taxon>
    </lineage>
</organism>
<name>H0UPJ5_9BACT</name>
<feature type="transmembrane region" description="Helical" evidence="2">
    <location>
        <begin position="525"/>
        <end position="543"/>
    </location>
</feature>
<dbReference type="Pfam" id="PF00873">
    <property type="entry name" value="ACR_tran"/>
    <property type="match status" value="1"/>
</dbReference>
<keyword evidence="4" id="KW-1185">Reference proteome</keyword>
<dbReference type="PANTHER" id="PTHR32063">
    <property type="match status" value="1"/>
</dbReference>
<feature type="region of interest" description="Disordered" evidence="1">
    <location>
        <begin position="986"/>
        <end position="1024"/>
    </location>
</feature>
<dbReference type="STRING" id="926567.TheveDRAFT_0375"/>
<gene>
    <name evidence="3" type="ORF">TheveDRAFT_0375</name>
</gene>
<dbReference type="PRINTS" id="PR00702">
    <property type="entry name" value="ACRIFLAVINRP"/>
</dbReference>
<feature type="transmembrane region" description="Helical" evidence="2">
    <location>
        <begin position="428"/>
        <end position="450"/>
    </location>
</feature>
<dbReference type="eggNOG" id="COG0841">
    <property type="taxonomic scope" value="Bacteria"/>
</dbReference>
<keyword evidence="2" id="KW-1133">Transmembrane helix</keyword>
<evidence type="ECO:0000313" key="4">
    <source>
        <dbReference type="Proteomes" id="UP000005730"/>
    </source>
</evidence>
<feature type="transmembrane region" description="Helical" evidence="2">
    <location>
        <begin position="893"/>
        <end position="917"/>
    </location>
</feature>
<proteinExistence type="predicted"/>
<feature type="transmembrane region" description="Helical" evidence="2">
    <location>
        <begin position="456"/>
        <end position="487"/>
    </location>
</feature>
<evidence type="ECO:0000256" key="2">
    <source>
        <dbReference type="SAM" id="Phobius"/>
    </source>
</evidence>
<protein>
    <submittedName>
        <fullName evidence="3">Cation/multidrug efflux pump</fullName>
    </submittedName>
</protein>
<dbReference type="GO" id="GO:0005886">
    <property type="term" value="C:plasma membrane"/>
    <property type="evidence" value="ECO:0007669"/>
    <property type="project" value="TreeGrafter"/>
</dbReference>
<dbReference type="SUPFAM" id="SSF82866">
    <property type="entry name" value="Multidrug efflux transporter AcrB transmembrane domain"/>
    <property type="match status" value="2"/>
</dbReference>
<accession>H0UPJ5</accession>
<keyword evidence="2" id="KW-0472">Membrane</keyword>
<dbReference type="InterPro" id="IPR001036">
    <property type="entry name" value="Acrflvin-R"/>
</dbReference>
<feature type="transmembrane region" description="Helical" evidence="2">
    <location>
        <begin position="841"/>
        <end position="860"/>
    </location>
</feature>
<feature type="transmembrane region" description="Helical" evidence="2">
    <location>
        <begin position="384"/>
        <end position="407"/>
    </location>
</feature>
<dbReference type="InterPro" id="IPR027463">
    <property type="entry name" value="AcrB_DN_DC_subdom"/>
</dbReference>
<feature type="transmembrane region" description="Helical" evidence="2">
    <location>
        <begin position="357"/>
        <end position="378"/>
    </location>
</feature>
<dbReference type="Gene3D" id="3.30.70.1320">
    <property type="entry name" value="Multidrug efflux transporter AcrB pore domain like"/>
    <property type="match status" value="1"/>
</dbReference>
<evidence type="ECO:0000256" key="1">
    <source>
        <dbReference type="SAM" id="MobiDB-lite"/>
    </source>
</evidence>
<dbReference type="HOGENOM" id="CLU_002755_1_2_0"/>
<keyword evidence="2" id="KW-0812">Transmembrane</keyword>
<dbReference type="Gene3D" id="1.20.1640.10">
    <property type="entry name" value="Multidrug efflux transporter AcrB transmembrane domain"/>
    <property type="match status" value="2"/>
</dbReference>
<feature type="transmembrane region" description="Helical" evidence="2">
    <location>
        <begin position="867"/>
        <end position="887"/>
    </location>
</feature>
<evidence type="ECO:0000313" key="3">
    <source>
        <dbReference type="EMBL" id="EHM09542.1"/>
    </source>
</evidence>
<dbReference type="RefSeq" id="WP_006583036.1">
    <property type="nucleotide sequence ID" value="NZ_CM001377.1"/>
</dbReference>
<dbReference type="SUPFAM" id="SSF82693">
    <property type="entry name" value="Multidrug efflux transporter AcrB pore domain, PN1, PN2, PC1 and PC2 subdomains"/>
    <property type="match status" value="3"/>
</dbReference>
<dbReference type="Proteomes" id="UP000005730">
    <property type="component" value="Chromosome"/>
</dbReference>
<dbReference type="Gene3D" id="3.30.2090.10">
    <property type="entry name" value="Multidrug efflux transporter AcrB TolC docking domain, DN and DC subdomains"/>
    <property type="match status" value="2"/>
</dbReference>
<reference evidence="3 4" key="1">
    <citation type="submission" date="2011-10" db="EMBL/GenBank/DDBJ databases">
        <title>The Noncontiguous Finished genome of Thermanaerovibrio velox DSM 12556.</title>
        <authorList>
            <consortium name="US DOE Joint Genome Institute (JGI-PGF)"/>
            <person name="Lucas S."/>
            <person name="Copeland A."/>
            <person name="Lapidus A."/>
            <person name="Glavina del Rio T."/>
            <person name="Dalin E."/>
            <person name="Tice H."/>
            <person name="Bruce D."/>
            <person name="Goodwin L."/>
            <person name="Pitluck S."/>
            <person name="Peters L."/>
            <person name="Mikhailova N."/>
            <person name="Teshima H."/>
            <person name="Kyrpides N."/>
            <person name="Mavromatis K."/>
            <person name="Ivanova N."/>
            <person name="Markowitz V."/>
            <person name="Cheng J.-F."/>
            <person name="Hugenholtz P."/>
            <person name="Woyke T."/>
            <person name="Wu D."/>
            <person name="Spring S."/>
            <person name="Brambilla E.-M."/>
            <person name="Klenk H.-P."/>
            <person name="Eisen J.A."/>
        </authorList>
    </citation>
    <scope>NUCLEOTIDE SEQUENCE [LARGE SCALE GENOMIC DNA]</scope>
    <source>
        <strain evidence="3 4">DSM 12556</strain>
    </source>
</reference>
<dbReference type="SUPFAM" id="SSF82714">
    <property type="entry name" value="Multidrug efflux transporter AcrB TolC docking domain, DN and DC subdomains"/>
    <property type="match status" value="2"/>
</dbReference>